<sequence length="111" mass="13101">MIEELYGNYEFQSALDVGGLLSSETKMFFFFKFVYAELEENHKILKDENISMLPCVYYENNYDKYIVLEYNFLVQSMGRFIDKYSLGDAEMFLDLFSAVPYDKKPNGTQIM</sequence>
<dbReference type="PATRIC" id="fig|929558.5.peg.686"/>
<keyword evidence="2" id="KW-1185">Reference proteome</keyword>
<dbReference type="RefSeq" id="WP_008340158.1">
    <property type="nucleotide sequence ID" value="NZ_AFRZ01000001.1"/>
</dbReference>
<evidence type="ECO:0000313" key="2">
    <source>
        <dbReference type="Proteomes" id="UP000006431"/>
    </source>
</evidence>
<proteinExistence type="predicted"/>
<gene>
    <name evidence="1" type="ORF">SMGD1_0688</name>
</gene>
<name>B6BP06_SULGG</name>
<accession>H1FW97</accession>
<comment type="caution">
    <text evidence="1">The sequence shown here is derived from an EMBL/GenBank/DDBJ whole genome shotgun (WGS) entry which is preliminary data.</text>
</comment>
<accession>B6BP06</accession>
<dbReference type="HOGENOM" id="CLU_2157084_0_0_7"/>
<reference evidence="1 2" key="1">
    <citation type="journal article" date="2012" name="Proc. Natl. Acad. Sci. U.S.A.">
        <title>Genome and physiology of a model Epsilonproteobacterium responsible for sulfide detoxification in marine oxygen depletion zones.</title>
        <authorList>
            <person name="Grote J."/>
            <person name="Schott T."/>
            <person name="Bruckner C.G."/>
            <person name="Glockner F.O."/>
            <person name="Jost G."/>
            <person name="Teeling H."/>
            <person name="Labrenz M."/>
            <person name="Jurgens K."/>
        </authorList>
    </citation>
    <scope>NUCLEOTIDE SEQUENCE [LARGE SCALE GENOMIC DNA]</scope>
    <source>
        <strain evidence="1 2">GD1</strain>
    </source>
</reference>
<organism evidence="1 2">
    <name type="scientific">Sulfurimonas gotlandica (strain DSM 19862 / JCM 16533 / GD1)</name>
    <dbReference type="NCBI Taxonomy" id="929558"/>
    <lineage>
        <taxon>Bacteria</taxon>
        <taxon>Pseudomonadati</taxon>
        <taxon>Campylobacterota</taxon>
        <taxon>Epsilonproteobacteria</taxon>
        <taxon>Campylobacterales</taxon>
        <taxon>Sulfurimonadaceae</taxon>
        <taxon>Sulfurimonas</taxon>
    </lineage>
</organism>
<evidence type="ECO:0000313" key="1">
    <source>
        <dbReference type="EMBL" id="EHP29215.1"/>
    </source>
</evidence>
<dbReference type="Proteomes" id="UP000006431">
    <property type="component" value="Unassembled WGS sequence"/>
</dbReference>
<protein>
    <submittedName>
        <fullName evidence="1">Uncharacterized protein</fullName>
    </submittedName>
</protein>
<dbReference type="AlphaFoldDB" id="B6BP06"/>
<dbReference type="EMBL" id="AFRZ01000001">
    <property type="protein sequence ID" value="EHP29215.1"/>
    <property type="molecule type" value="Genomic_DNA"/>
</dbReference>